<feature type="transmembrane region" description="Helical" evidence="1">
    <location>
        <begin position="40"/>
        <end position="67"/>
    </location>
</feature>
<evidence type="ECO:0000256" key="1">
    <source>
        <dbReference type="SAM" id="Phobius"/>
    </source>
</evidence>
<evidence type="ECO:0008006" key="4">
    <source>
        <dbReference type="Google" id="ProtNLM"/>
    </source>
</evidence>
<name>A0A9D4CUB3_DREPO</name>
<accession>A0A9D4CUB3</accession>
<keyword evidence="1" id="KW-1133">Transmembrane helix</keyword>
<organism evidence="2 3">
    <name type="scientific">Dreissena polymorpha</name>
    <name type="common">Zebra mussel</name>
    <name type="synonym">Mytilus polymorpha</name>
    <dbReference type="NCBI Taxonomy" id="45954"/>
    <lineage>
        <taxon>Eukaryota</taxon>
        <taxon>Metazoa</taxon>
        <taxon>Spiralia</taxon>
        <taxon>Lophotrochozoa</taxon>
        <taxon>Mollusca</taxon>
        <taxon>Bivalvia</taxon>
        <taxon>Autobranchia</taxon>
        <taxon>Heteroconchia</taxon>
        <taxon>Euheterodonta</taxon>
        <taxon>Imparidentia</taxon>
        <taxon>Neoheterodontei</taxon>
        <taxon>Myida</taxon>
        <taxon>Dreissenoidea</taxon>
        <taxon>Dreissenidae</taxon>
        <taxon>Dreissena</taxon>
    </lineage>
</organism>
<gene>
    <name evidence="2" type="ORF">DPMN_056984</name>
</gene>
<reference evidence="2" key="2">
    <citation type="submission" date="2020-11" db="EMBL/GenBank/DDBJ databases">
        <authorList>
            <person name="McCartney M.A."/>
            <person name="Auch B."/>
            <person name="Kono T."/>
            <person name="Mallez S."/>
            <person name="Becker A."/>
            <person name="Gohl D.M."/>
            <person name="Silverstein K.A.T."/>
            <person name="Koren S."/>
            <person name="Bechman K.B."/>
            <person name="Herman A."/>
            <person name="Abrahante J.E."/>
            <person name="Garbe J."/>
        </authorList>
    </citation>
    <scope>NUCLEOTIDE SEQUENCE</scope>
    <source>
        <strain evidence="2">Duluth1</strain>
        <tissue evidence="2">Whole animal</tissue>
    </source>
</reference>
<comment type="caution">
    <text evidence="2">The sequence shown here is derived from an EMBL/GenBank/DDBJ whole genome shotgun (WGS) entry which is preliminary data.</text>
</comment>
<sequence length="93" mass="10739">MIFGWILCASVASVIGRYFQPYYWGEKMFGSKLWVKVHWLFVLLTTGAVIGGFAIIFVGVDGISLLYEVRGRPKDLRFCSLYKRSHSHLRLKH</sequence>
<proteinExistence type="predicted"/>
<keyword evidence="3" id="KW-1185">Reference proteome</keyword>
<evidence type="ECO:0000313" key="3">
    <source>
        <dbReference type="Proteomes" id="UP000828390"/>
    </source>
</evidence>
<dbReference type="EMBL" id="JAIWYP010000012">
    <property type="protein sequence ID" value="KAH3730981.1"/>
    <property type="molecule type" value="Genomic_DNA"/>
</dbReference>
<keyword evidence="1" id="KW-0812">Transmembrane</keyword>
<protein>
    <recommendedName>
        <fullName evidence="4">Cytochrome b561 domain-containing protein</fullName>
    </recommendedName>
</protein>
<dbReference type="AlphaFoldDB" id="A0A9D4CUB3"/>
<dbReference type="Proteomes" id="UP000828390">
    <property type="component" value="Unassembled WGS sequence"/>
</dbReference>
<keyword evidence="1" id="KW-0472">Membrane</keyword>
<reference evidence="2" key="1">
    <citation type="journal article" date="2019" name="bioRxiv">
        <title>The Genome of the Zebra Mussel, Dreissena polymorpha: A Resource for Invasive Species Research.</title>
        <authorList>
            <person name="McCartney M.A."/>
            <person name="Auch B."/>
            <person name="Kono T."/>
            <person name="Mallez S."/>
            <person name="Zhang Y."/>
            <person name="Obille A."/>
            <person name="Becker A."/>
            <person name="Abrahante J.E."/>
            <person name="Garbe J."/>
            <person name="Badalamenti J.P."/>
            <person name="Herman A."/>
            <person name="Mangelson H."/>
            <person name="Liachko I."/>
            <person name="Sullivan S."/>
            <person name="Sone E.D."/>
            <person name="Koren S."/>
            <person name="Silverstein K.A.T."/>
            <person name="Beckman K.B."/>
            <person name="Gohl D.M."/>
        </authorList>
    </citation>
    <scope>NUCLEOTIDE SEQUENCE</scope>
    <source>
        <strain evidence="2">Duluth1</strain>
        <tissue evidence="2">Whole animal</tissue>
    </source>
</reference>
<evidence type="ECO:0000313" key="2">
    <source>
        <dbReference type="EMBL" id="KAH3730981.1"/>
    </source>
</evidence>